<dbReference type="EMBL" id="CP003488">
    <property type="protein sequence ID" value="AFH95211.1"/>
    <property type="molecule type" value="Genomic_DNA"/>
</dbReference>
<organism evidence="1 2">
    <name type="scientific">Providencia stuartii (strain MRSN 2154)</name>
    <dbReference type="NCBI Taxonomy" id="1157951"/>
    <lineage>
        <taxon>Bacteria</taxon>
        <taxon>Pseudomonadati</taxon>
        <taxon>Pseudomonadota</taxon>
        <taxon>Gammaproteobacteria</taxon>
        <taxon>Enterobacterales</taxon>
        <taxon>Morganellaceae</taxon>
        <taxon>Providencia</taxon>
    </lineage>
</organism>
<dbReference type="AlphaFoldDB" id="A0A140NQN0"/>
<dbReference type="KEGG" id="psi:S70_16995"/>
<sequence length="214" mass="23564">MFGGRMIIQSNSCKNGLVTSIIGVGAIILSSSISAGELENNYSHISVEVANKNTKWNRLIQAESGSFTPIYSKDTDESTLSTSEMIANVFSNLGVRVSDLEDVLKVKRATLYNWKNDGDVKSDENIKRLKLVHAIASEISEFSVKPFGRLAKTHLYHGKSYLDRLSEEQLDTKLIIDHAKILSDIVAARKSAGKKTAHAMNDIVNISGEFAPYE</sequence>
<evidence type="ECO:0000313" key="2">
    <source>
        <dbReference type="Proteomes" id="UP000005012"/>
    </source>
</evidence>
<proteinExistence type="predicted"/>
<protein>
    <submittedName>
        <fullName evidence="1">Uncharacterized protein</fullName>
    </submittedName>
</protein>
<evidence type="ECO:0000313" key="1">
    <source>
        <dbReference type="EMBL" id="AFH95211.1"/>
    </source>
</evidence>
<dbReference type="PATRIC" id="fig|1157951.4.peg.3412"/>
<dbReference type="Proteomes" id="UP000005012">
    <property type="component" value="Chromosome"/>
</dbReference>
<reference evidence="2" key="2">
    <citation type="submission" date="2012-04" db="EMBL/GenBank/DDBJ databases">
        <title>Complete genome sequence of Providencia stuartii clinical isolate MRSN 2154.</title>
        <authorList>
            <person name="Clifford R.J."/>
            <person name="Hang J."/>
            <person name="Riley M.C."/>
            <person name="Onmus-Leone F."/>
            <person name="Kuschner R.A."/>
            <person name="Lesho E.P."/>
            <person name="Waterman P.E."/>
        </authorList>
    </citation>
    <scope>NUCLEOTIDE SEQUENCE [LARGE SCALE GENOMIC DNA]</scope>
    <source>
        <strain evidence="2">MRSN 2154</strain>
    </source>
</reference>
<gene>
    <name evidence="1" type="ordered locus">S70_16995</name>
</gene>
<accession>A0A140NQN0</accession>
<dbReference type="HOGENOM" id="CLU_1287948_0_0_6"/>
<reference evidence="1 2" key="1">
    <citation type="journal article" date="2012" name="J. Bacteriol.">
        <title>Complete Genome Sequence of Providencia stuartii Clinical Isolate MRSN 2154.</title>
        <authorList>
            <person name="Clifford R.J."/>
            <person name="Hang J."/>
            <person name="Riley M.C."/>
            <person name="Onmus-Leone F."/>
            <person name="Kuschner R.A."/>
            <person name="Lesho E.P."/>
            <person name="Waterman P.E."/>
        </authorList>
    </citation>
    <scope>NUCLEOTIDE SEQUENCE [LARGE SCALE GENOMIC DNA]</scope>
    <source>
        <strain evidence="1 2">MRSN 2154</strain>
    </source>
</reference>
<name>A0A140NQN0_PROSM</name>